<dbReference type="Proteomes" id="UP000007305">
    <property type="component" value="Chromosome 9"/>
</dbReference>
<evidence type="ECO:0000313" key="1">
    <source>
        <dbReference type="EnsemblPlants" id="Zm00001eb392160_P001"/>
    </source>
</evidence>
<accession>A0A804R640</accession>
<reference evidence="1" key="2">
    <citation type="submission" date="2019-07" db="EMBL/GenBank/DDBJ databases">
        <authorList>
            <person name="Seetharam A."/>
            <person name="Woodhouse M."/>
            <person name="Cannon E."/>
        </authorList>
    </citation>
    <scope>NUCLEOTIDE SEQUENCE [LARGE SCALE GENOMIC DNA]</scope>
    <source>
        <strain evidence="1">cv. B73</strain>
    </source>
</reference>
<reference evidence="1" key="3">
    <citation type="submission" date="2021-05" db="UniProtKB">
        <authorList>
            <consortium name="EnsemblPlants"/>
        </authorList>
    </citation>
    <scope>IDENTIFICATION</scope>
    <source>
        <strain evidence="1">cv. B73</strain>
    </source>
</reference>
<dbReference type="AlphaFoldDB" id="A0A804R640"/>
<organism evidence="1 2">
    <name type="scientific">Zea mays</name>
    <name type="common">Maize</name>
    <dbReference type="NCBI Taxonomy" id="4577"/>
    <lineage>
        <taxon>Eukaryota</taxon>
        <taxon>Viridiplantae</taxon>
        <taxon>Streptophyta</taxon>
        <taxon>Embryophyta</taxon>
        <taxon>Tracheophyta</taxon>
        <taxon>Spermatophyta</taxon>
        <taxon>Magnoliopsida</taxon>
        <taxon>Liliopsida</taxon>
        <taxon>Poales</taxon>
        <taxon>Poaceae</taxon>
        <taxon>PACMAD clade</taxon>
        <taxon>Panicoideae</taxon>
        <taxon>Andropogonodae</taxon>
        <taxon>Andropogoneae</taxon>
        <taxon>Tripsacinae</taxon>
        <taxon>Zea</taxon>
    </lineage>
</organism>
<reference evidence="2" key="1">
    <citation type="journal article" date="2009" name="Science">
        <title>The B73 maize genome: complexity, diversity, and dynamics.</title>
        <authorList>
            <person name="Schnable P.S."/>
            <person name="Ware D."/>
            <person name="Fulton R.S."/>
            <person name="Stein J.C."/>
            <person name="Wei F."/>
            <person name="Pasternak S."/>
            <person name="Liang C."/>
            <person name="Zhang J."/>
            <person name="Fulton L."/>
            <person name="Graves T.A."/>
            <person name="Minx P."/>
            <person name="Reily A.D."/>
            <person name="Courtney L."/>
            <person name="Kruchowski S.S."/>
            <person name="Tomlinson C."/>
            <person name="Strong C."/>
            <person name="Delehaunty K."/>
            <person name="Fronick C."/>
            <person name="Courtney B."/>
            <person name="Rock S.M."/>
            <person name="Belter E."/>
            <person name="Du F."/>
            <person name="Kim K."/>
            <person name="Abbott R.M."/>
            <person name="Cotton M."/>
            <person name="Levy A."/>
            <person name="Marchetto P."/>
            <person name="Ochoa K."/>
            <person name="Jackson S.M."/>
            <person name="Gillam B."/>
            <person name="Chen W."/>
            <person name="Yan L."/>
            <person name="Higginbotham J."/>
            <person name="Cardenas M."/>
            <person name="Waligorski J."/>
            <person name="Applebaum E."/>
            <person name="Phelps L."/>
            <person name="Falcone J."/>
            <person name="Kanchi K."/>
            <person name="Thane T."/>
            <person name="Scimone A."/>
            <person name="Thane N."/>
            <person name="Henke J."/>
            <person name="Wang T."/>
            <person name="Ruppert J."/>
            <person name="Shah N."/>
            <person name="Rotter K."/>
            <person name="Hodges J."/>
            <person name="Ingenthron E."/>
            <person name="Cordes M."/>
            <person name="Kohlberg S."/>
            <person name="Sgro J."/>
            <person name="Delgado B."/>
            <person name="Mead K."/>
            <person name="Chinwalla A."/>
            <person name="Leonard S."/>
            <person name="Crouse K."/>
            <person name="Collura K."/>
            <person name="Kudrna D."/>
            <person name="Currie J."/>
            <person name="He R."/>
            <person name="Angelova A."/>
            <person name="Rajasekar S."/>
            <person name="Mueller T."/>
            <person name="Lomeli R."/>
            <person name="Scara G."/>
            <person name="Ko A."/>
            <person name="Delaney K."/>
            <person name="Wissotski M."/>
            <person name="Lopez G."/>
            <person name="Campos D."/>
            <person name="Braidotti M."/>
            <person name="Ashley E."/>
            <person name="Golser W."/>
            <person name="Kim H."/>
            <person name="Lee S."/>
            <person name="Lin J."/>
            <person name="Dujmic Z."/>
            <person name="Kim W."/>
            <person name="Talag J."/>
            <person name="Zuccolo A."/>
            <person name="Fan C."/>
            <person name="Sebastian A."/>
            <person name="Kramer M."/>
            <person name="Spiegel L."/>
            <person name="Nascimento L."/>
            <person name="Zutavern T."/>
            <person name="Miller B."/>
            <person name="Ambroise C."/>
            <person name="Muller S."/>
            <person name="Spooner W."/>
            <person name="Narechania A."/>
            <person name="Ren L."/>
            <person name="Wei S."/>
            <person name="Kumari S."/>
            <person name="Faga B."/>
            <person name="Levy M.J."/>
            <person name="McMahan L."/>
            <person name="Van Buren P."/>
            <person name="Vaughn M.W."/>
            <person name="Ying K."/>
            <person name="Yeh C.-T."/>
            <person name="Emrich S.J."/>
            <person name="Jia Y."/>
            <person name="Kalyanaraman A."/>
            <person name="Hsia A.-P."/>
            <person name="Barbazuk W.B."/>
            <person name="Baucom R.S."/>
            <person name="Brutnell T.P."/>
            <person name="Carpita N.C."/>
            <person name="Chaparro C."/>
            <person name="Chia J.-M."/>
            <person name="Deragon J.-M."/>
            <person name="Estill J.C."/>
            <person name="Fu Y."/>
            <person name="Jeddeloh J.A."/>
            <person name="Han Y."/>
            <person name="Lee H."/>
            <person name="Li P."/>
            <person name="Lisch D.R."/>
            <person name="Liu S."/>
            <person name="Liu Z."/>
            <person name="Nagel D.H."/>
            <person name="McCann M.C."/>
            <person name="SanMiguel P."/>
            <person name="Myers A.M."/>
            <person name="Nettleton D."/>
            <person name="Nguyen J."/>
            <person name="Penning B.W."/>
            <person name="Ponnala L."/>
            <person name="Schneider K.L."/>
            <person name="Schwartz D.C."/>
            <person name="Sharma A."/>
            <person name="Soderlund C."/>
            <person name="Springer N.M."/>
            <person name="Sun Q."/>
            <person name="Wang H."/>
            <person name="Waterman M."/>
            <person name="Westerman R."/>
            <person name="Wolfgruber T.K."/>
            <person name="Yang L."/>
            <person name="Yu Y."/>
            <person name="Zhang L."/>
            <person name="Zhou S."/>
            <person name="Zhu Q."/>
            <person name="Bennetzen J.L."/>
            <person name="Dawe R.K."/>
            <person name="Jiang J."/>
            <person name="Jiang N."/>
            <person name="Presting G.G."/>
            <person name="Wessler S.R."/>
            <person name="Aluru S."/>
            <person name="Martienssen R.A."/>
            <person name="Clifton S.W."/>
            <person name="McCombie W.R."/>
            <person name="Wing R.A."/>
            <person name="Wilson R.K."/>
        </authorList>
    </citation>
    <scope>NUCLEOTIDE SEQUENCE [LARGE SCALE GENOMIC DNA]</scope>
    <source>
        <strain evidence="2">cv. B73</strain>
    </source>
</reference>
<protein>
    <submittedName>
        <fullName evidence="1">Uncharacterized protein</fullName>
    </submittedName>
</protein>
<keyword evidence="2" id="KW-1185">Reference proteome</keyword>
<dbReference type="OrthoDB" id="296632at2759"/>
<evidence type="ECO:0000313" key="2">
    <source>
        <dbReference type="Proteomes" id="UP000007305"/>
    </source>
</evidence>
<dbReference type="EnsemblPlants" id="Zm00001eb392160_T001">
    <property type="protein sequence ID" value="Zm00001eb392160_P001"/>
    <property type="gene ID" value="Zm00001eb392160"/>
</dbReference>
<name>A0A804R640_MAIZE</name>
<proteinExistence type="predicted"/>
<sequence>MLPHPVPLRKATVPMDMCRTGIPATQSIPQPQDQEYIQARCTHLPHSMQRQGASLIPHPLLRHTMQHQGASLTPHSQLFLVLLHNSCTLRSRCCLSMEISREAHPELANRRHQHHTTVELKSSFAIVLNLFCH</sequence>
<dbReference type="Gramene" id="Zm00001eb392160_T001">
    <property type="protein sequence ID" value="Zm00001eb392160_P001"/>
    <property type="gene ID" value="Zm00001eb392160"/>
</dbReference>